<dbReference type="InterPro" id="IPR021135">
    <property type="entry name" value="PEP_COase"/>
</dbReference>
<reference evidence="4" key="4">
    <citation type="submission" date="2023-01" db="EMBL/GenBank/DDBJ databases">
        <title>Draft genome sequence of Methylobacterium brachythecii strain NBRC 107710.</title>
        <authorList>
            <person name="Sun Q."/>
            <person name="Mori K."/>
        </authorList>
    </citation>
    <scope>NUCLEOTIDE SEQUENCE</scope>
    <source>
        <strain evidence="4">NBRC 107710</strain>
    </source>
</reference>
<comment type="caution">
    <text evidence="5">The sequence shown here is derived from an EMBL/GenBank/DDBJ whole genome shotgun (WGS) entry which is preliminary data.</text>
</comment>
<dbReference type="EMBL" id="JACIDN010000004">
    <property type="protein sequence ID" value="MBB3903235.1"/>
    <property type="molecule type" value="Genomic_DNA"/>
</dbReference>
<dbReference type="PANTHER" id="PTHR30523">
    <property type="entry name" value="PHOSPHOENOLPYRUVATE CARBOXYLASE"/>
    <property type="match status" value="1"/>
</dbReference>
<keyword evidence="5" id="KW-0670">Pyruvate</keyword>
<accession>A0A7W6AH46</accession>
<proteinExistence type="predicted"/>
<evidence type="ECO:0000256" key="3">
    <source>
        <dbReference type="PROSITE-ProRule" id="PRU10112"/>
    </source>
</evidence>
<comment type="function">
    <text evidence="1">Forms oxaloacetate, a four-carbon dicarboxylic acid source for the tricarboxylic acid cycle.</text>
</comment>
<dbReference type="InterPro" id="IPR015813">
    <property type="entry name" value="Pyrv/PenolPyrv_kinase-like_dom"/>
</dbReference>
<dbReference type="AlphaFoldDB" id="A0A7W6AH46"/>
<dbReference type="PANTHER" id="PTHR30523:SF32">
    <property type="entry name" value="PHOSPHOENOLPYRUVATE CARBOXYLASE"/>
    <property type="match status" value="1"/>
</dbReference>
<name>A0A7W6AH46_9HYPH</name>
<evidence type="ECO:0000256" key="1">
    <source>
        <dbReference type="ARBA" id="ARBA00003670"/>
    </source>
</evidence>
<dbReference type="PRINTS" id="PR00150">
    <property type="entry name" value="PEPCARBXLASE"/>
</dbReference>
<gene>
    <name evidence="4" type="primary">ppc</name>
    <name evidence="4" type="ORF">GCM10007884_40040</name>
    <name evidence="5" type="ORF">GGR33_002737</name>
</gene>
<dbReference type="PROSITE" id="PS00393">
    <property type="entry name" value="PEPCASE_2"/>
    <property type="match status" value="1"/>
</dbReference>
<keyword evidence="7" id="KW-1185">Reference proteome</keyword>
<reference evidence="7" key="2">
    <citation type="journal article" date="2019" name="Int. J. Syst. Evol. Microbiol.">
        <title>The Global Catalogue of Microorganisms (GCM) 10K type strain sequencing project: providing services to taxonomists for standard genome sequencing and annotation.</title>
        <authorList>
            <consortium name="The Broad Institute Genomics Platform"/>
            <consortium name="The Broad Institute Genome Sequencing Center for Infectious Disease"/>
            <person name="Wu L."/>
            <person name="Ma J."/>
        </authorList>
    </citation>
    <scope>NUCLEOTIDE SEQUENCE [LARGE SCALE GENOMIC DNA]</scope>
    <source>
        <strain evidence="7">NBRC 107710</strain>
    </source>
</reference>
<dbReference type="InterPro" id="IPR033129">
    <property type="entry name" value="PEPCASE_His_AS"/>
</dbReference>
<organism evidence="5 6">
    <name type="scientific">Methylobacterium brachythecii</name>
    <dbReference type="NCBI Taxonomy" id="1176177"/>
    <lineage>
        <taxon>Bacteria</taxon>
        <taxon>Pseudomonadati</taxon>
        <taxon>Pseudomonadota</taxon>
        <taxon>Alphaproteobacteria</taxon>
        <taxon>Hyphomicrobiales</taxon>
        <taxon>Methylobacteriaceae</taxon>
        <taxon>Methylobacterium</taxon>
    </lineage>
</organism>
<dbReference type="Proteomes" id="UP000517759">
    <property type="component" value="Unassembled WGS sequence"/>
</dbReference>
<feature type="active site" evidence="3">
    <location>
        <position position="579"/>
    </location>
</feature>
<reference evidence="4" key="1">
    <citation type="journal article" date="2014" name="Int. J. Syst. Evol. Microbiol.">
        <title>Complete genome of a new Firmicutes species belonging to the dominant human colonic microbiota ('Ruminococcus bicirculans') reveals two chromosomes and a selective capacity to utilize plant glucans.</title>
        <authorList>
            <consortium name="NISC Comparative Sequencing Program"/>
            <person name="Wegmann U."/>
            <person name="Louis P."/>
            <person name="Goesmann A."/>
            <person name="Henrissat B."/>
            <person name="Duncan S.H."/>
            <person name="Flint H.J."/>
        </authorList>
    </citation>
    <scope>NUCLEOTIDE SEQUENCE</scope>
    <source>
        <strain evidence="4">NBRC 107710</strain>
    </source>
</reference>
<dbReference type="Gene3D" id="1.20.1440.90">
    <property type="entry name" value="Phosphoenolpyruvate/pyruvate domain"/>
    <property type="match status" value="1"/>
</dbReference>
<reference evidence="5 6" key="3">
    <citation type="submission" date="2020-08" db="EMBL/GenBank/DDBJ databases">
        <title>Genomic Encyclopedia of Type Strains, Phase IV (KMG-IV): sequencing the most valuable type-strain genomes for metagenomic binning, comparative biology and taxonomic classification.</title>
        <authorList>
            <person name="Goeker M."/>
        </authorList>
    </citation>
    <scope>NUCLEOTIDE SEQUENCE [LARGE SCALE GENOMIC DNA]</scope>
    <source>
        <strain evidence="5 6">DSM 24105</strain>
    </source>
</reference>
<evidence type="ECO:0000313" key="6">
    <source>
        <dbReference type="Proteomes" id="UP000517759"/>
    </source>
</evidence>
<evidence type="ECO:0000313" key="7">
    <source>
        <dbReference type="Proteomes" id="UP001156881"/>
    </source>
</evidence>
<dbReference type="GO" id="GO:0015977">
    <property type="term" value="P:carbon fixation"/>
    <property type="evidence" value="ECO:0007669"/>
    <property type="project" value="InterPro"/>
</dbReference>
<evidence type="ECO:0000256" key="2">
    <source>
        <dbReference type="ARBA" id="ARBA00022419"/>
    </source>
</evidence>
<dbReference type="GO" id="GO:0005829">
    <property type="term" value="C:cytosol"/>
    <property type="evidence" value="ECO:0007669"/>
    <property type="project" value="TreeGrafter"/>
</dbReference>
<dbReference type="Proteomes" id="UP001156881">
    <property type="component" value="Unassembled WGS sequence"/>
</dbReference>
<dbReference type="GO" id="GO:0008964">
    <property type="term" value="F:phosphoenolpyruvate carboxylase activity"/>
    <property type="evidence" value="ECO:0007669"/>
    <property type="project" value="InterPro"/>
</dbReference>
<dbReference type="Pfam" id="PF00311">
    <property type="entry name" value="PEPcase"/>
    <property type="match status" value="1"/>
</dbReference>
<dbReference type="RefSeq" id="WP_183505942.1">
    <property type="nucleotide sequence ID" value="NZ_BSPG01000031.1"/>
</dbReference>
<evidence type="ECO:0000313" key="5">
    <source>
        <dbReference type="EMBL" id="MBB3903235.1"/>
    </source>
</evidence>
<dbReference type="GO" id="GO:0006099">
    <property type="term" value="P:tricarboxylic acid cycle"/>
    <property type="evidence" value="ECO:0007669"/>
    <property type="project" value="InterPro"/>
</dbReference>
<dbReference type="EMBL" id="BSPG01000031">
    <property type="protein sequence ID" value="GLS46013.1"/>
    <property type="molecule type" value="Genomic_DNA"/>
</dbReference>
<evidence type="ECO:0000313" key="4">
    <source>
        <dbReference type="EMBL" id="GLS46013.1"/>
    </source>
</evidence>
<dbReference type="SUPFAM" id="SSF51621">
    <property type="entry name" value="Phosphoenolpyruvate/pyruvate domain"/>
    <property type="match status" value="1"/>
</dbReference>
<sequence length="921" mass="103729">MIVTLQTAPTPASGGDTFAPPVITGTSSKDALDILFHALVDVARRHEPELEDVLHGRADISRYTPEMLARALQVQGIWFQLLSIAEQNAAMRRRRHIERDEGRDALGGSFAKVLAEASASGIEAPQIHALLKELRIRPTITAHPTEGKRVTVLEKLRRIYLVLRELELPRWTERERNGLMNELRDQIELVWMTGELHLEKATVEREVAWGLHFFDESLFEMLPEMLYSLEESLAQYYPDETFEVPPFFQFGSWIGGDRDGNPYVTASVTRETLQRNALASLRRYRDQITHLGRVISITERSLPTPESFKKELAAALSESGDSRAIASRNPGEPYRQFLTCILRKLEATIQRNKGSRSTGADYPSADGLINDLRVLEQGLADAKCGSLATDMVRPVRRMVEIFRFSTVRLDLRENTTRTTKTLQSLWKQKIGDRKPLPKEDTPEWREWLLTELGRPRNPEATFDDLPDDARETLETFALVGEMREQLDREAFGSFILSMTRSTNDVLGAYLLAKEAGIFLDTAGTEICPLPIVPLFETIDDLRAAPTIMKELLNVPVVRRSTRWQGGVQEVMIGYSDSNKDGGFIASNWELSKAQSRLTDLGKQAGVPIAFFHGRGGSVSRGGVPTRRGILAQPPGSINGRFRTTEQGEVVSFKYANRGTAAYQMELLASSVLEHALQSERETHGQPRNEFDDVLEALSGASRAAYVNLLQHDGLVDYFQQASPLDEISLLNIGSRPARRFGAKSLDDLRAIPWVFAWSQNRHVITGWYGVGSGLQSFIEVRGEGGERQLKRLFEESRVFRLVLDEVEKTLLMVDLDIARDYAGLVADQKIRTDIFSMIEAEYELTKRMVLRVSGDTELAERFPLFRDRLNGRLPTINQVSREQVELLRRYRSEEDEDRREAVKSALLLSINCIAVGFGATG</sequence>
<protein>
    <recommendedName>
        <fullName evidence="2">Phosphoenolpyruvate carboxylase</fullName>
    </recommendedName>
</protein>
<keyword evidence="5" id="KW-0456">Lyase</keyword>